<dbReference type="Proteomes" id="UP000030854">
    <property type="component" value="Unassembled WGS sequence"/>
</dbReference>
<protein>
    <recommendedName>
        <fullName evidence="1">Protein AF-9 homolog</fullName>
    </recommendedName>
</protein>
<dbReference type="OMA" id="EDHTHQW"/>
<keyword evidence="6" id="KW-0175">Coiled coil</keyword>
<dbReference type="InterPro" id="IPR038704">
    <property type="entry name" value="YEAST_sf"/>
</dbReference>
<evidence type="ECO:0000313" key="8">
    <source>
        <dbReference type="EMBL" id="KHJ35614.1"/>
    </source>
</evidence>
<dbReference type="AlphaFoldDB" id="A0A0B1PGA0"/>
<evidence type="ECO:0000259" key="7">
    <source>
        <dbReference type="PROSITE" id="PS51037"/>
    </source>
</evidence>
<keyword evidence="9" id="KW-1185">Reference proteome</keyword>
<evidence type="ECO:0000313" key="9">
    <source>
        <dbReference type="Proteomes" id="UP000030854"/>
    </source>
</evidence>
<gene>
    <name evidence="8" type="ORF">EV44_g5680</name>
</gene>
<dbReference type="InterPro" id="IPR055129">
    <property type="entry name" value="YEATS_dom"/>
</dbReference>
<comment type="subcellular location">
    <subcellularLocation>
        <location evidence="5">Nucleus</location>
    </subcellularLocation>
</comment>
<feature type="coiled-coil region" evidence="6">
    <location>
        <begin position="260"/>
        <end position="294"/>
    </location>
</feature>
<dbReference type="GO" id="GO:0000781">
    <property type="term" value="C:chromosome, telomeric region"/>
    <property type="evidence" value="ECO:0007669"/>
    <property type="project" value="GOC"/>
</dbReference>
<evidence type="ECO:0000256" key="1">
    <source>
        <dbReference type="ARBA" id="ARBA00022408"/>
    </source>
</evidence>
<dbReference type="Gene3D" id="2.60.40.1970">
    <property type="entry name" value="YEATS domain"/>
    <property type="match status" value="1"/>
</dbReference>
<dbReference type="GO" id="GO:0006281">
    <property type="term" value="P:DNA repair"/>
    <property type="evidence" value="ECO:0007669"/>
    <property type="project" value="EnsemblFungi"/>
</dbReference>
<organism evidence="8 9">
    <name type="scientific">Uncinula necator</name>
    <name type="common">Grape powdery mildew</name>
    <dbReference type="NCBI Taxonomy" id="52586"/>
    <lineage>
        <taxon>Eukaryota</taxon>
        <taxon>Fungi</taxon>
        <taxon>Dikarya</taxon>
        <taxon>Ascomycota</taxon>
        <taxon>Pezizomycotina</taxon>
        <taxon>Leotiomycetes</taxon>
        <taxon>Erysiphales</taxon>
        <taxon>Erysiphaceae</taxon>
        <taxon>Erysiphe</taxon>
    </lineage>
</organism>
<dbReference type="PROSITE" id="PS51037">
    <property type="entry name" value="YEATS"/>
    <property type="match status" value="1"/>
</dbReference>
<dbReference type="HOGENOM" id="CLU_051385_2_0_1"/>
<proteinExistence type="predicted"/>
<dbReference type="STRING" id="52586.A0A0B1PGA0"/>
<keyword evidence="2" id="KW-0805">Transcription regulation</keyword>
<sequence length="307" mass="34905">MNPSSGGGLLVIAISNRLYLSGALLCHKLFAKVAIVSHLDKKAQTMAPSNNQKRVKGVQIFRPFIYGTTAKLFGPDNPKPEGTPAEHTHSWTVFVKGLDDTDITYWCKKVQFKLHESIPNYLRTIEDIPPGTPFETHATGWGEFDISIKIYYVPESNEKPQCLYHHLALHPYGDTEEEREKMRQQSEIRSWVYEEQLFNEPYESFYSLLTTPLDRVKNSGKSNKVLKGNLAGNFGERNATIPLQTRPDQPFSREAEKLEIKRLEEGQIKVRQMVEELKTEIKLKEVELESLRADATAKITSSPKASI</sequence>
<dbReference type="EMBL" id="JNVN01000324">
    <property type="protein sequence ID" value="KHJ35614.1"/>
    <property type="molecule type" value="Genomic_DNA"/>
</dbReference>
<evidence type="ECO:0000256" key="3">
    <source>
        <dbReference type="ARBA" id="ARBA00023163"/>
    </source>
</evidence>
<evidence type="ECO:0000256" key="2">
    <source>
        <dbReference type="ARBA" id="ARBA00023015"/>
    </source>
</evidence>
<accession>A0A0B1PGA0</accession>
<dbReference type="GO" id="GO:0000812">
    <property type="term" value="C:Swr1 complex"/>
    <property type="evidence" value="ECO:0007669"/>
    <property type="project" value="EnsemblFungi"/>
</dbReference>
<dbReference type="GO" id="GO:0031509">
    <property type="term" value="P:subtelomeric heterochromatin formation"/>
    <property type="evidence" value="ECO:0007669"/>
    <property type="project" value="EnsemblFungi"/>
</dbReference>
<evidence type="ECO:0000256" key="4">
    <source>
        <dbReference type="ARBA" id="ARBA00023242"/>
    </source>
</evidence>
<keyword evidence="4 5" id="KW-0539">Nucleus</keyword>
<reference evidence="8 9" key="1">
    <citation type="journal article" date="2014" name="BMC Genomics">
        <title>Adaptive genomic structural variation in the grape powdery mildew pathogen, Erysiphe necator.</title>
        <authorList>
            <person name="Jones L."/>
            <person name="Riaz S."/>
            <person name="Morales-Cruz A."/>
            <person name="Amrine K.C."/>
            <person name="McGuire B."/>
            <person name="Gubler W.D."/>
            <person name="Walker M.A."/>
            <person name="Cantu D."/>
        </authorList>
    </citation>
    <scope>NUCLEOTIDE SEQUENCE [LARGE SCALE GENOMIC DNA]</scope>
    <source>
        <strain evidence="9">c</strain>
    </source>
</reference>
<evidence type="ECO:0000256" key="6">
    <source>
        <dbReference type="SAM" id="Coils"/>
    </source>
</evidence>
<dbReference type="PANTHER" id="PTHR47573">
    <property type="entry name" value="PROTEIN AF-9 HOMOLOG"/>
    <property type="match status" value="1"/>
</dbReference>
<dbReference type="CDD" id="cd16908">
    <property type="entry name" value="YEATS_Yaf9_like"/>
    <property type="match status" value="1"/>
</dbReference>
<dbReference type="PANTHER" id="PTHR47573:SF1">
    <property type="entry name" value="PROTEIN AF-9 HOMOLOG"/>
    <property type="match status" value="1"/>
</dbReference>
<dbReference type="InterPro" id="IPR005033">
    <property type="entry name" value="YEATS"/>
</dbReference>
<comment type="caution">
    <text evidence="8">The sequence shown here is derived from an EMBL/GenBank/DDBJ whole genome shotgun (WGS) entry which is preliminary data.</text>
</comment>
<evidence type="ECO:0000256" key="5">
    <source>
        <dbReference type="PROSITE-ProRule" id="PRU00376"/>
    </source>
</evidence>
<name>A0A0B1PGA0_UNCNE</name>
<feature type="domain" description="YEATS" evidence="7">
    <location>
        <begin position="54"/>
        <end position="212"/>
    </location>
</feature>
<dbReference type="GO" id="GO:0035267">
    <property type="term" value="C:NuA4 histone acetyltransferase complex"/>
    <property type="evidence" value="ECO:0007669"/>
    <property type="project" value="EnsemblFungi"/>
</dbReference>
<dbReference type="GO" id="GO:0006355">
    <property type="term" value="P:regulation of DNA-templated transcription"/>
    <property type="evidence" value="ECO:0007669"/>
    <property type="project" value="InterPro"/>
</dbReference>
<dbReference type="Pfam" id="PF03366">
    <property type="entry name" value="YEATS"/>
    <property type="match status" value="1"/>
</dbReference>
<keyword evidence="3" id="KW-0804">Transcription</keyword>